<evidence type="ECO:0000259" key="8">
    <source>
        <dbReference type="Pfam" id="PF17917"/>
    </source>
</evidence>
<keyword evidence="6" id="KW-0695">RNA-directed DNA polymerase</keyword>
<evidence type="ECO:0000256" key="6">
    <source>
        <dbReference type="ARBA" id="ARBA00022918"/>
    </source>
</evidence>
<dbReference type="InterPro" id="IPR050951">
    <property type="entry name" value="Retrovirus_Pol_polyprotein"/>
</dbReference>
<feature type="region of interest" description="Disordered" evidence="7">
    <location>
        <begin position="408"/>
        <end position="480"/>
    </location>
</feature>
<keyword evidence="5" id="KW-0378">Hydrolase</keyword>
<dbReference type="PANTHER" id="PTHR37984:SF5">
    <property type="entry name" value="PROTEIN NYNRIN-LIKE"/>
    <property type="match status" value="1"/>
</dbReference>
<dbReference type="PANTHER" id="PTHR37984">
    <property type="entry name" value="PROTEIN CBG26694"/>
    <property type="match status" value="1"/>
</dbReference>
<evidence type="ECO:0000256" key="4">
    <source>
        <dbReference type="ARBA" id="ARBA00022759"/>
    </source>
</evidence>
<feature type="compositionally biased region" description="Basic and acidic residues" evidence="7">
    <location>
        <begin position="437"/>
        <end position="480"/>
    </location>
</feature>
<dbReference type="InterPro" id="IPR043502">
    <property type="entry name" value="DNA/RNA_pol_sf"/>
</dbReference>
<dbReference type="Proteomes" id="UP000504618">
    <property type="component" value="Unplaced"/>
</dbReference>
<dbReference type="Pfam" id="PF17917">
    <property type="entry name" value="RT_RNaseH"/>
    <property type="match status" value="1"/>
</dbReference>
<keyword evidence="4" id="KW-0255">Endonuclease</keyword>
<gene>
    <name evidence="10" type="primary">LOC112464746</name>
</gene>
<keyword evidence="3" id="KW-0540">Nuclease</keyword>
<protein>
    <submittedName>
        <fullName evidence="10">Myb-like protein V</fullName>
    </submittedName>
</protein>
<evidence type="ECO:0000256" key="7">
    <source>
        <dbReference type="SAM" id="MobiDB-lite"/>
    </source>
</evidence>
<organism evidence="9 10">
    <name type="scientific">Temnothorax curvispinosus</name>
    <dbReference type="NCBI Taxonomy" id="300111"/>
    <lineage>
        <taxon>Eukaryota</taxon>
        <taxon>Metazoa</taxon>
        <taxon>Ecdysozoa</taxon>
        <taxon>Arthropoda</taxon>
        <taxon>Hexapoda</taxon>
        <taxon>Insecta</taxon>
        <taxon>Pterygota</taxon>
        <taxon>Neoptera</taxon>
        <taxon>Endopterygota</taxon>
        <taxon>Hymenoptera</taxon>
        <taxon>Apocrita</taxon>
        <taxon>Aculeata</taxon>
        <taxon>Formicoidea</taxon>
        <taxon>Formicidae</taxon>
        <taxon>Myrmicinae</taxon>
        <taxon>Temnothorax</taxon>
    </lineage>
</organism>
<reference evidence="10" key="1">
    <citation type="submission" date="2025-08" db="UniProtKB">
        <authorList>
            <consortium name="RefSeq"/>
        </authorList>
    </citation>
    <scope>IDENTIFICATION</scope>
    <source>
        <tissue evidence="10">Whole body</tissue>
    </source>
</reference>
<dbReference type="GO" id="GO:0003964">
    <property type="term" value="F:RNA-directed DNA polymerase activity"/>
    <property type="evidence" value="ECO:0007669"/>
    <property type="project" value="UniProtKB-KW"/>
</dbReference>
<accession>A0A6J1QY84</accession>
<keyword evidence="1" id="KW-0808">Transferase</keyword>
<name>A0A6J1QY84_9HYME</name>
<evidence type="ECO:0000313" key="10">
    <source>
        <dbReference type="RefSeq" id="XP_024887669.1"/>
    </source>
</evidence>
<dbReference type="Gene3D" id="3.30.420.10">
    <property type="entry name" value="Ribonuclease H-like superfamily/Ribonuclease H"/>
    <property type="match status" value="1"/>
</dbReference>
<dbReference type="RefSeq" id="XP_024887669.1">
    <property type="nucleotide sequence ID" value="XM_025031901.1"/>
</dbReference>
<dbReference type="CDD" id="cd09274">
    <property type="entry name" value="RNase_HI_RT_Ty3"/>
    <property type="match status" value="1"/>
</dbReference>
<sequence length="480" mass="56323">MKFGINVDAARSGLGARLYQYREGEEAKYTIAYLSRSLKGAEMRYTITELECLALVFALRKWHTLLMGRHVRVHTDHKALQFLSTCVQNNHRIARWFEFMQEFDLEIIHIPGKENEIADTLSRSNEDEDPDEDDVKRIALIRDHYDGANTEEWIPWLQRIQAQDEELQIAVQEQPEEVYRRDGLIRIHLVYDGPYRVAREVRENAYLIESLDGQPKGVYNSRQLRPYRRPILREDQDNSDGESNNSHSENENSHQEDDDSTNEDINSQREDSEDFDSQEDELEIYVITMHEFTSSEEDDTDSDCDWTLLTQTAEEYDERSNIINININEDLNKEQHNSAEKQSKTNQLTGTSTMKTAEEIKSEQLIKTDIKIENAEEQLEDAEEHNYQPITSQEDIKKEIKIEITEENTSRQINTARNAEEQLEPIKEEIGENAEENAEKRDKLLKEEKFSQSEKDNIEERITEREKEISEKLSDIKREE</sequence>
<dbReference type="GO" id="GO:0004519">
    <property type="term" value="F:endonuclease activity"/>
    <property type="evidence" value="ECO:0007669"/>
    <property type="project" value="UniProtKB-KW"/>
</dbReference>
<dbReference type="AlphaFoldDB" id="A0A6J1QY84"/>
<keyword evidence="2" id="KW-0548">Nucleotidyltransferase</keyword>
<proteinExistence type="predicted"/>
<keyword evidence="9" id="KW-1185">Reference proteome</keyword>
<dbReference type="FunFam" id="3.10.20.370:FF:000001">
    <property type="entry name" value="Retrovirus-related Pol polyprotein from transposon 17.6-like protein"/>
    <property type="match status" value="1"/>
</dbReference>
<dbReference type="GO" id="GO:0016787">
    <property type="term" value="F:hydrolase activity"/>
    <property type="evidence" value="ECO:0007669"/>
    <property type="project" value="UniProtKB-KW"/>
</dbReference>
<dbReference type="InterPro" id="IPR041373">
    <property type="entry name" value="RT_RNaseH"/>
</dbReference>
<dbReference type="GO" id="GO:0003676">
    <property type="term" value="F:nucleic acid binding"/>
    <property type="evidence" value="ECO:0007669"/>
    <property type="project" value="InterPro"/>
</dbReference>
<feature type="non-terminal residue" evidence="10">
    <location>
        <position position="480"/>
    </location>
</feature>
<evidence type="ECO:0000256" key="3">
    <source>
        <dbReference type="ARBA" id="ARBA00022722"/>
    </source>
</evidence>
<dbReference type="GeneID" id="112464746"/>
<dbReference type="SUPFAM" id="SSF56672">
    <property type="entry name" value="DNA/RNA polymerases"/>
    <property type="match status" value="1"/>
</dbReference>
<feature type="region of interest" description="Disordered" evidence="7">
    <location>
        <begin position="215"/>
        <end position="278"/>
    </location>
</feature>
<feature type="domain" description="Reverse transcriptase RNase H-like" evidence="8">
    <location>
        <begin position="2"/>
        <end position="103"/>
    </location>
</feature>
<dbReference type="InterPro" id="IPR036397">
    <property type="entry name" value="RNaseH_sf"/>
</dbReference>
<evidence type="ECO:0000256" key="2">
    <source>
        <dbReference type="ARBA" id="ARBA00022695"/>
    </source>
</evidence>
<evidence type="ECO:0000256" key="5">
    <source>
        <dbReference type="ARBA" id="ARBA00022801"/>
    </source>
</evidence>
<feature type="compositionally biased region" description="Basic and acidic residues" evidence="7">
    <location>
        <begin position="418"/>
        <end position="430"/>
    </location>
</feature>
<evidence type="ECO:0000313" key="9">
    <source>
        <dbReference type="Proteomes" id="UP000504618"/>
    </source>
</evidence>
<evidence type="ECO:0000256" key="1">
    <source>
        <dbReference type="ARBA" id="ARBA00022679"/>
    </source>
</evidence>
<dbReference type="OrthoDB" id="425619at2759"/>